<dbReference type="InterPro" id="IPR029021">
    <property type="entry name" value="Prot-tyrosine_phosphatase-like"/>
</dbReference>
<feature type="region of interest" description="Disordered" evidence="1">
    <location>
        <begin position="261"/>
        <end position="282"/>
    </location>
</feature>
<keyword evidence="4" id="KW-1185">Reference proteome</keyword>
<dbReference type="Gene3D" id="3.90.190.10">
    <property type="entry name" value="Protein tyrosine phosphatase superfamily"/>
    <property type="match status" value="1"/>
</dbReference>
<dbReference type="PROSITE" id="PS50056">
    <property type="entry name" value="TYR_PHOSPHATASE_2"/>
    <property type="match status" value="1"/>
</dbReference>
<feature type="domain" description="Tyrosine specific protein phosphatases" evidence="2">
    <location>
        <begin position="1"/>
        <end position="53"/>
    </location>
</feature>
<feature type="region of interest" description="Disordered" evidence="1">
    <location>
        <begin position="156"/>
        <end position="237"/>
    </location>
</feature>
<feature type="compositionally biased region" description="Pro residues" evidence="1">
    <location>
        <begin position="156"/>
        <end position="206"/>
    </location>
</feature>
<dbReference type="Proteomes" id="UP000250275">
    <property type="component" value="Unassembled WGS sequence"/>
</dbReference>
<accession>A0A310SJ38</accession>
<evidence type="ECO:0000313" key="4">
    <source>
        <dbReference type="Proteomes" id="UP000250275"/>
    </source>
</evidence>
<feature type="non-terminal residue" evidence="3">
    <location>
        <position position="1"/>
    </location>
</feature>
<dbReference type="InterPro" id="IPR000387">
    <property type="entry name" value="Tyr_Pase_dom"/>
</dbReference>
<reference evidence="3 4" key="1">
    <citation type="submission" date="2015-07" db="EMBL/GenBank/DDBJ databases">
        <title>The genome of Eufriesea mexicana.</title>
        <authorList>
            <person name="Pan H."/>
            <person name="Kapheim K."/>
        </authorList>
    </citation>
    <scope>NUCLEOTIDE SEQUENCE [LARGE SCALE GENOMIC DNA]</scope>
    <source>
        <strain evidence="3">0111107269</strain>
        <tissue evidence="3">Whole body</tissue>
    </source>
</reference>
<dbReference type="EMBL" id="KQ762849">
    <property type="protein sequence ID" value="OAD55402.1"/>
    <property type="molecule type" value="Genomic_DNA"/>
</dbReference>
<dbReference type="InterPro" id="IPR016130">
    <property type="entry name" value="Tyr_Pase_AS"/>
</dbReference>
<feature type="region of interest" description="Disordered" evidence="1">
    <location>
        <begin position="62"/>
        <end position="81"/>
    </location>
</feature>
<evidence type="ECO:0000256" key="1">
    <source>
        <dbReference type="SAM" id="MobiDB-lite"/>
    </source>
</evidence>
<sequence length="282" mass="31409">DDIIGVHCTHGVNRSGYLICRYLVQQLGWEPEFCLKAFEEARGYSIERKIYLNALQKTPREKIDTSKISMESSSSSSYESLSKRKLFSHPASGGRFGLYTMGPPGLVSARRGFAKDGPFSPGHFGFGGPPPGFRPMPPPPGMPPVPPLPGPPPMYGPRPFRYGPPPAPSMRPPPPRPGFPFLGFPPPRPPPTMLPPPKMPPPPPPRVTLQQLQTQKKKSHIRHGVVSKNRAGAMRQNSQLRRILPKLLKEQDFTVDTFEENLLAVSTQTNRRPNKGRYNQRK</sequence>
<dbReference type="OrthoDB" id="428974at2759"/>
<feature type="compositionally biased region" description="Basic residues" evidence="1">
    <location>
        <begin position="272"/>
        <end position="282"/>
    </location>
</feature>
<dbReference type="SUPFAM" id="SSF52799">
    <property type="entry name" value="(Phosphotyrosine protein) phosphatases II"/>
    <property type="match status" value="1"/>
</dbReference>
<dbReference type="PRINTS" id="PR01217">
    <property type="entry name" value="PRICHEXTENSN"/>
</dbReference>
<feature type="compositionally biased region" description="Low complexity" evidence="1">
    <location>
        <begin position="66"/>
        <end position="80"/>
    </location>
</feature>
<evidence type="ECO:0000313" key="3">
    <source>
        <dbReference type="EMBL" id="OAD55402.1"/>
    </source>
</evidence>
<dbReference type="PANTHER" id="PTHR10367">
    <property type="entry name" value="MRNA-CAPPING ENZYME"/>
    <property type="match status" value="1"/>
</dbReference>
<organism evidence="3 4">
    <name type="scientific">Eufriesea mexicana</name>
    <dbReference type="NCBI Taxonomy" id="516756"/>
    <lineage>
        <taxon>Eukaryota</taxon>
        <taxon>Metazoa</taxon>
        <taxon>Ecdysozoa</taxon>
        <taxon>Arthropoda</taxon>
        <taxon>Hexapoda</taxon>
        <taxon>Insecta</taxon>
        <taxon>Pterygota</taxon>
        <taxon>Neoptera</taxon>
        <taxon>Endopterygota</taxon>
        <taxon>Hymenoptera</taxon>
        <taxon>Apocrita</taxon>
        <taxon>Aculeata</taxon>
        <taxon>Apoidea</taxon>
        <taxon>Anthophila</taxon>
        <taxon>Apidae</taxon>
        <taxon>Eufriesea</taxon>
    </lineage>
</organism>
<evidence type="ECO:0000259" key="2">
    <source>
        <dbReference type="PROSITE" id="PS50056"/>
    </source>
</evidence>
<name>A0A310SJ38_9HYME</name>
<protein>
    <submittedName>
        <fullName evidence="3">Putative tyrosine-protein phosphatase F54C8.4</fullName>
    </submittedName>
</protein>
<dbReference type="PANTHER" id="PTHR10367:SF27">
    <property type="entry name" value="TYROSINE-PROTEIN PHOSPHATASE F54C8.4-RELATED"/>
    <property type="match status" value="1"/>
</dbReference>
<dbReference type="PROSITE" id="PS00383">
    <property type="entry name" value="TYR_PHOSPHATASE_1"/>
    <property type="match status" value="1"/>
</dbReference>
<dbReference type="InterPro" id="IPR051029">
    <property type="entry name" value="mRNA_Capping_Enz/RNA_Phosphat"/>
</dbReference>
<proteinExistence type="predicted"/>
<gene>
    <name evidence="3" type="ORF">WN48_04902</name>
</gene>
<dbReference type="GO" id="GO:0004651">
    <property type="term" value="F:polynucleotide 5'-phosphatase activity"/>
    <property type="evidence" value="ECO:0007669"/>
    <property type="project" value="TreeGrafter"/>
</dbReference>
<dbReference type="AlphaFoldDB" id="A0A310SJ38"/>
<feature type="compositionally biased region" description="Basic residues" evidence="1">
    <location>
        <begin position="215"/>
        <end position="225"/>
    </location>
</feature>